<evidence type="ECO:0000313" key="6">
    <source>
        <dbReference type="Proteomes" id="UP000460272"/>
    </source>
</evidence>
<dbReference type="AlphaFoldDB" id="A0A6P2BXN1"/>
<keyword evidence="3" id="KW-0460">Magnesium</keyword>
<organism evidence="5 6">
    <name type="scientific">Trebonia kvetii</name>
    <dbReference type="NCBI Taxonomy" id="2480626"/>
    <lineage>
        <taxon>Bacteria</taxon>
        <taxon>Bacillati</taxon>
        <taxon>Actinomycetota</taxon>
        <taxon>Actinomycetes</taxon>
        <taxon>Streptosporangiales</taxon>
        <taxon>Treboniaceae</taxon>
        <taxon>Trebonia</taxon>
    </lineage>
</organism>
<protein>
    <submittedName>
        <fullName evidence="5">NUDIX domain-containing protein</fullName>
    </submittedName>
</protein>
<dbReference type="Gene3D" id="3.90.79.10">
    <property type="entry name" value="Nucleoside Triphosphate Pyrophosphohydrolase"/>
    <property type="match status" value="1"/>
</dbReference>
<keyword evidence="2" id="KW-0378">Hydrolase</keyword>
<dbReference type="RefSeq" id="WP_145855241.1">
    <property type="nucleotide sequence ID" value="NZ_RPFW01000004.1"/>
</dbReference>
<accession>A0A6P2BXN1</accession>
<proteinExistence type="predicted"/>
<dbReference type="GO" id="GO:0016787">
    <property type="term" value="F:hydrolase activity"/>
    <property type="evidence" value="ECO:0007669"/>
    <property type="project" value="UniProtKB-KW"/>
</dbReference>
<evidence type="ECO:0000256" key="1">
    <source>
        <dbReference type="ARBA" id="ARBA00001946"/>
    </source>
</evidence>
<dbReference type="SUPFAM" id="SSF55811">
    <property type="entry name" value="Nudix"/>
    <property type="match status" value="1"/>
</dbReference>
<evidence type="ECO:0000256" key="2">
    <source>
        <dbReference type="ARBA" id="ARBA00022801"/>
    </source>
</evidence>
<dbReference type="EMBL" id="RPFW01000004">
    <property type="protein sequence ID" value="TVZ02945.1"/>
    <property type="molecule type" value="Genomic_DNA"/>
</dbReference>
<dbReference type="CDD" id="cd04685">
    <property type="entry name" value="NUDIX_Hydrolase"/>
    <property type="match status" value="1"/>
</dbReference>
<dbReference type="PANTHER" id="PTHR43046">
    <property type="entry name" value="GDP-MANNOSE MANNOSYL HYDROLASE"/>
    <property type="match status" value="1"/>
</dbReference>
<dbReference type="OrthoDB" id="9804442at2"/>
<dbReference type="PROSITE" id="PS00893">
    <property type="entry name" value="NUDIX_BOX"/>
    <property type="match status" value="1"/>
</dbReference>
<sequence length="153" mass="17198">MAEPEYPERLAGRVIAIDPAGRVLLFFYDDMPPKGRHWSTPGGGAEDGEDSHTAARRELLEETGWADVPVPPREVHAESNVQWANLRGTPTLCLQHDHYFVGRVPEEERPLGAVAAMHVSDGIADHRWWTLEELDATTEDVYPRGLPDLLRRL</sequence>
<evidence type="ECO:0000259" key="4">
    <source>
        <dbReference type="PROSITE" id="PS51462"/>
    </source>
</evidence>
<feature type="domain" description="Nudix hydrolase" evidence="4">
    <location>
        <begin position="7"/>
        <end position="153"/>
    </location>
</feature>
<dbReference type="PANTHER" id="PTHR43046:SF12">
    <property type="entry name" value="GDP-MANNOSE MANNOSYL HYDROLASE"/>
    <property type="match status" value="1"/>
</dbReference>
<dbReference type="InterPro" id="IPR000086">
    <property type="entry name" value="NUDIX_hydrolase_dom"/>
</dbReference>
<dbReference type="PROSITE" id="PS51462">
    <property type="entry name" value="NUDIX"/>
    <property type="match status" value="1"/>
</dbReference>
<dbReference type="Proteomes" id="UP000460272">
    <property type="component" value="Unassembled WGS sequence"/>
</dbReference>
<reference evidence="5 6" key="1">
    <citation type="submission" date="2018-11" db="EMBL/GenBank/DDBJ databases">
        <title>Trebonia kvetii gen.nov., sp.nov., a novel acidophilic actinobacterium, and proposal of the new actinobacterial family Treboniaceae fam. nov.</title>
        <authorList>
            <person name="Rapoport D."/>
            <person name="Sagova-Mareckova M."/>
            <person name="Sedlacek I."/>
            <person name="Provaznik J."/>
            <person name="Kralova S."/>
            <person name="Pavlinic D."/>
            <person name="Benes V."/>
            <person name="Kopecky J."/>
        </authorList>
    </citation>
    <scope>NUCLEOTIDE SEQUENCE [LARGE SCALE GENOMIC DNA]</scope>
    <source>
        <strain evidence="5 6">15Tr583</strain>
    </source>
</reference>
<comment type="caution">
    <text evidence="5">The sequence shown here is derived from an EMBL/GenBank/DDBJ whole genome shotgun (WGS) entry which is preliminary data.</text>
</comment>
<gene>
    <name evidence="5" type="ORF">EAS64_20975</name>
</gene>
<evidence type="ECO:0000256" key="3">
    <source>
        <dbReference type="ARBA" id="ARBA00022842"/>
    </source>
</evidence>
<comment type="cofactor">
    <cofactor evidence="1">
        <name>Mg(2+)</name>
        <dbReference type="ChEBI" id="CHEBI:18420"/>
    </cofactor>
</comment>
<dbReference type="InterPro" id="IPR020084">
    <property type="entry name" value="NUDIX_hydrolase_CS"/>
</dbReference>
<dbReference type="InterPro" id="IPR015797">
    <property type="entry name" value="NUDIX_hydrolase-like_dom_sf"/>
</dbReference>
<evidence type="ECO:0000313" key="5">
    <source>
        <dbReference type="EMBL" id="TVZ02945.1"/>
    </source>
</evidence>
<keyword evidence="6" id="KW-1185">Reference proteome</keyword>
<name>A0A6P2BXN1_9ACTN</name>
<dbReference type="Pfam" id="PF00293">
    <property type="entry name" value="NUDIX"/>
    <property type="match status" value="1"/>
</dbReference>